<keyword evidence="1" id="KW-0238">DNA-binding</keyword>
<dbReference type="InterPro" id="IPR036431">
    <property type="entry name" value="ARID_dom_sf"/>
</dbReference>
<dbReference type="SMART" id="SM01014">
    <property type="entry name" value="ARID"/>
    <property type="match status" value="1"/>
</dbReference>
<keyword evidence="1" id="KW-0539">Nucleus</keyword>
<dbReference type="PROSITE" id="PS50118">
    <property type="entry name" value="HMG_BOX_2"/>
    <property type="match status" value="1"/>
</dbReference>
<name>A0A6P6VXX2_COFAR</name>
<evidence type="ECO:0000256" key="1">
    <source>
        <dbReference type="PROSITE-ProRule" id="PRU00267"/>
    </source>
</evidence>
<dbReference type="SMART" id="SM00501">
    <property type="entry name" value="BRIGHT"/>
    <property type="match status" value="1"/>
</dbReference>
<dbReference type="GO" id="GO:0005634">
    <property type="term" value="C:nucleus"/>
    <property type="evidence" value="ECO:0007669"/>
    <property type="project" value="UniProtKB-UniRule"/>
</dbReference>
<feature type="region of interest" description="Disordered" evidence="2">
    <location>
        <begin position="18"/>
        <end position="49"/>
    </location>
</feature>
<dbReference type="PANTHER" id="PTHR46691">
    <property type="entry name" value="HIGH MOBILITY GROUP B PROTEIN 9"/>
    <property type="match status" value="1"/>
</dbReference>
<feature type="DNA-binding region" description="HMG box" evidence="1">
    <location>
        <begin position="222"/>
        <end position="291"/>
    </location>
</feature>
<protein>
    <submittedName>
        <fullName evidence="6">High mobility group B protein 11</fullName>
    </submittedName>
</protein>
<organism evidence="5 6">
    <name type="scientific">Coffea arabica</name>
    <name type="common">Arabian coffee</name>
    <dbReference type="NCBI Taxonomy" id="13443"/>
    <lineage>
        <taxon>Eukaryota</taxon>
        <taxon>Viridiplantae</taxon>
        <taxon>Streptophyta</taxon>
        <taxon>Embryophyta</taxon>
        <taxon>Tracheophyta</taxon>
        <taxon>Spermatophyta</taxon>
        <taxon>Magnoliopsida</taxon>
        <taxon>eudicotyledons</taxon>
        <taxon>Gunneridae</taxon>
        <taxon>Pentapetalae</taxon>
        <taxon>asterids</taxon>
        <taxon>lamiids</taxon>
        <taxon>Gentianales</taxon>
        <taxon>Rubiaceae</taxon>
        <taxon>Ixoroideae</taxon>
        <taxon>Gardenieae complex</taxon>
        <taxon>Bertiereae - Coffeeae clade</taxon>
        <taxon>Coffeeae</taxon>
        <taxon>Coffea</taxon>
    </lineage>
</organism>
<reference evidence="5" key="1">
    <citation type="journal article" date="2025" name="Foods">
        <title>Unveiling the Microbial Signatures of Arabica Coffee Cherries: Insights into Ripeness Specific Diversity, Functional Traits, and Implications for Quality and Safety.</title>
        <authorList>
            <consortium name="RefSeq"/>
            <person name="Tenea G.N."/>
            <person name="Cifuentes V."/>
            <person name="Reyes P."/>
            <person name="Cevallos-Vallejos M."/>
        </authorList>
    </citation>
    <scope>NUCLEOTIDE SEQUENCE [LARGE SCALE GENOMIC DNA]</scope>
</reference>
<dbReference type="InterPro" id="IPR009071">
    <property type="entry name" value="HMG_box_dom"/>
</dbReference>
<dbReference type="InterPro" id="IPR001606">
    <property type="entry name" value="ARID_dom"/>
</dbReference>
<dbReference type="PANTHER" id="PTHR46691:SF5">
    <property type="entry name" value="HMG (HIGH MOBILITY GROUP) BOX PROTEIN"/>
    <property type="match status" value="1"/>
</dbReference>
<keyword evidence="5" id="KW-1185">Reference proteome</keyword>
<dbReference type="GeneID" id="113727809"/>
<dbReference type="SMART" id="SM00398">
    <property type="entry name" value="HMG"/>
    <property type="match status" value="1"/>
</dbReference>
<accession>A0A6P6VXX2</accession>
<evidence type="ECO:0000256" key="2">
    <source>
        <dbReference type="SAM" id="MobiDB-lite"/>
    </source>
</evidence>
<feature type="domain" description="ARID" evidence="4">
    <location>
        <begin position="56"/>
        <end position="146"/>
    </location>
</feature>
<dbReference type="RefSeq" id="XP_027107968.1">
    <property type="nucleotide sequence ID" value="XM_027252167.2"/>
</dbReference>
<dbReference type="Proteomes" id="UP001652660">
    <property type="component" value="Chromosome 2c"/>
</dbReference>
<proteinExistence type="predicted"/>
<sequence>MGRNKRNACARMKKIKECDEHDQNQDHSAQRSDDKNACEEGVSEKAITDQQSLEEKSAIDNFYEKLIKLNESSGLSLVFNFREAKMDLHLVFKEVTERGGSYQVSKDGKWNEVASALSVKNHAPILPSQIQKVYENLLCQYEQIHYYRTPAKVSKLTGGDSYDSLLGKRKSCECCSQDYEAGKRKCILDIYQGSSGPGTPEQKTTFQTSLDEETVMRDLCAPQKARNSYQLFLKMECQRLRKIHGDASGSRSIRDMAIDAWRHLSEDDRLPYIEASRKDRERFYREMAVYMQYIDKKVLKSENTLKDSASSLINFGQSSLITDDYYVTLEADAENFYLPDESLVESTIQMLKTRRPSDPVFQMTWDGFRSPPDTPS</sequence>
<reference evidence="6" key="2">
    <citation type="submission" date="2025-08" db="UniProtKB">
        <authorList>
            <consortium name="RefSeq"/>
        </authorList>
    </citation>
    <scope>IDENTIFICATION</scope>
    <source>
        <tissue evidence="6">Leaves</tissue>
    </source>
</reference>
<evidence type="ECO:0000259" key="4">
    <source>
        <dbReference type="PROSITE" id="PS51011"/>
    </source>
</evidence>
<dbReference type="PROSITE" id="PS51011">
    <property type="entry name" value="ARID"/>
    <property type="match status" value="1"/>
</dbReference>
<evidence type="ECO:0000313" key="5">
    <source>
        <dbReference type="Proteomes" id="UP001652660"/>
    </source>
</evidence>
<dbReference type="Pfam" id="PF01388">
    <property type="entry name" value="ARID"/>
    <property type="match status" value="1"/>
</dbReference>
<dbReference type="Pfam" id="PF09011">
    <property type="entry name" value="HMG_box_2"/>
    <property type="match status" value="1"/>
</dbReference>
<dbReference type="Gene3D" id="1.10.30.10">
    <property type="entry name" value="High mobility group box domain"/>
    <property type="match status" value="1"/>
</dbReference>
<dbReference type="Gene3D" id="1.10.150.60">
    <property type="entry name" value="ARID DNA-binding domain"/>
    <property type="match status" value="1"/>
</dbReference>
<evidence type="ECO:0000313" key="6">
    <source>
        <dbReference type="RefSeq" id="XP_027107968.1"/>
    </source>
</evidence>
<gene>
    <name evidence="6" type="primary">LOC113727809</name>
</gene>
<dbReference type="AlphaFoldDB" id="A0A6P6VXX2"/>
<dbReference type="SUPFAM" id="SSF47095">
    <property type="entry name" value="HMG-box"/>
    <property type="match status" value="1"/>
</dbReference>
<dbReference type="InterPro" id="IPR036910">
    <property type="entry name" value="HMG_box_dom_sf"/>
</dbReference>
<dbReference type="SUPFAM" id="SSF46774">
    <property type="entry name" value="ARID-like"/>
    <property type="match status" value="1"/>
</dbReference>
<dbReference type="GO" id="GO:0003677">
    <property type="term" value="F:DNA binding"/>
    <property type="evidence" value="ECO:0007669"/>
    <property type="project" value="UniProtKB-UniRule"/>
</dbReference>
<feature type="domain" description="HMG box" evidence="3">
    <location>
        <begin position="222"/>
        <end position="291"/>
    </location>
</feature>
<evidence type="ECO:0000259" key="3">
    <source>
        <dbReference type="PROSITE" id="PS50118"/>
    </source>
</evidence>